<dbReference type="InterPro" id="IPR032678">
    <property type="entry name" value="tRNA-synt_1_cat_dom"/>
</dbReference>
<evidence type="ECO:0000256" key="5">
    <source>
        <dbReference type="ARBA" id="ARBA00022741"/>
    </source>
</evidence>
<evidence type="ECO:0000313" key="14">
    <source>
        <dbReference type="EMBL" id="KAK7590199.1"/>
    </source>
</evidence>
<dbReference type="GO" id="GO:0046872">
    <property type="term" value="F:metal ion binding"/>
    <property type="evidence" value="ECO:0007669"/>
    <property type="project" value="UniProtKB-KW"/>
</dbReference>
<evidence type="ECO:0000256" key="2">
    <source>
        <dbReference type="ARBA" id="ARBA00012832"/>
    </source>
</evidence>
<dbReference type="CDD" id="cd00672">
    <property type="entry name" value="CysRS_core"/>
    <property type="match status" value="1"/>
</dbReference>
<dbReference type="GO" id="GO:0006423">
    <property type="term" value="P:cysteinyl-tRNA aminoacylation"/>
    <property type="evidence" value="ECO:0007669"/>
    <property type="project" value="InterPro"/>
</dbReference>
<dbReference type="EMBL" id="JBBCAQ010000022">
    <property type="protein sequence ID" value="KAK7590199.1"/>
    <property type="molecule type" value="Genomic_DNA"/>
</dbReference>
<dbReference type="InterPro" id="IPR009080">
    <property type="entry name" value="tRNAsynth_Ia_anticodon-bd"/>
</dbReference>
<evidence type="ECO:0000256" key="6">
    <source>
        <dbReference type="ARBA" id="ARBA00022833"/>
    </source>
</evidence>
<evidence type="ECO:0000313" key="15">
    <source>
        <dbReference type="Proteomes" id="UP001367676"/>
    </source>
</evidence>
<evidence type="ECO:0000256" key="3">
    <source>
        <dbReference type="ARBA" id="ARBA00022598"/>
    </source>
</evidence>
<evidence type="ECO:0000256" key="10">
    <source>
        <dbReference type="ARBA" id="ARBA00031499"/>
    </source>
</evidence>
<organism evidence="14 15">
    <name type="scientific">Parthenolecanium corni</name>
    <dbReference type="NCBI Taxonomy" id="536013"/>
    <lineage>
        <taxon>Eukaryota</taxon>
        <taxon>Metazoa</taxon>
        <taxon>Ecdysozoa</taxon>
        <taxon>Arthropoda</taxon>
        <taxon>Hexapoda</taxon>
        <taxon>Insecta</taxon>
        <taxon>Pterygota</taxon>
        <taxon>Neoptera</taxon>
        <taxon>Paraneoptera</taxon>
        <taxon>Hemiptera</taxon>
        <taxon>Sternorrhyncha</taxon>
        <taxon>Coccoidea</taxon>
        <taxon>Coccidae</taxon>
        <taxon>Parthenolecanium</taxon>
    </lineage>
</organism>
<accession>A0AAN9TH90</accession>
<dbReference type="PANTHER" id="PTHR10890:SF3">
    <property type="entry name" value="CYSTEINE--TRNA LIGASE, CYTOPLASMIC"/>
    <property type="match status" value="1"/>
</dbReference>
<comment type="cofactor">
    <cofactor evidence="1">
        <name>Zn(2+)</name>
        <dbReference type="ChEBI" id="CHEBI:29105"/>
    </cofactor>
</comment>
<dbReference type="InterPro" id="IPR014729">
    <property type="entry name" value="Rossmann-like_a/b/a_fold"/>
</dbReference>
<dbReference type="HAMAP" id="MF_00041">
    <property type="entry name" value="Cys_tRNA_synth"/>
    <property type="match status" value="1"/>
</dbReference>
<evidence type="ECO:0000256" key="11">
    <source>
        <dbReference type="ARBA" id="ARBA00039362"/>
    </source>
</evidence>
<keyword evidence="15" id="KW-1185">Reference proteome</keyword>
<evidence type="ECO:0000259" key="13">
    <source>
        <dbReference type="Pfam" id="PF01406"/>
    </source>
</evidence>
<dbReference type="Pfam" id="PF01406">
    <property type="entry name" value="tRNA-synt_1e"/>
    <property type="match status" value="1"/>
</dbReference>
<dbReference type="GO" id="GO:0005737">
    <property type="term" value="C:cytoplasm"/>
    <property type="evidence" value="ECO:0007669"/>
    <property type="project" value="TreeGrafter"/>
</dbReference>
<protein>
    <recommendedName>
        <fullName evidence="11">Cysteine--tRNA ligase, cytoplasmic</fullName>
        <ecNumber evidence="2">6.1.1.16</ecNumber>
    </recommendedName>
    <alternativeName>
        <fullName evidence="10">Cysteinyl-tRNA synthetase</fullName>
    </alternativeName>
</protein>
<feature type="compositionally biased region" description="Basic and acidic residues" evidence="12">
    <location>
        <begin position="669"/>
        <end position="696"/>
    </location>
</feature>
<feature type="domain" description="tRNA synthetases class I catalytic" evidence="13">
    <location>
        <begin position="32"/>
        <end position="435"/>
    </location>
</feature>
<proteinExistence type="inferred from homology"/>
<keyword evidence="8" id="KW-0648">Protein biosynthesis</keyword>
<dbReference type="PRINTS" id="PR00983">
    <property type="entry name" value="TRNASYNTHCYS"/>
</dbReference>
<keyword evidence="3" id="KW-0436">Ligase</keyword>
<dbReference type="Proteomes" id="UP001367676">
    <property type="component" value="Unassembled WGS sequence"/>
</dbReference>
<dbReference type="AlphaFoldDB" id="A0AAN9TH90"/>
<evidence type="ECO:0000256" key="8">
    <source>
        <dbReference type="ARBA" id="ARBA00022917"/>
    </source>
</evidence>
<dbReference type="InterPro" id="IPR024909">
    <property type="entry name" value="Cys-tRNA/MSH_ligase"/>
</dbReference>
<keyword evidence="4" id="KW-0479">Metal-binding</keyword>
<dbReference type="SUPFAM" id="SSF52374">
    <property type="entry name" value="Nucleotidylyl transferase"/>
    <property type="match status" value="1"/>
</dbReference>
<reference evidence="14 15" key="1">
    <citation type="submission" date="2024-03" db="EMBL/GenBank/DDBJ databases">
        <title>Adaptation during the transition from Ophiocordyceps entomopathogen to insect associate is accompanied by gene loss and intensified selection.</title>
        <authorList>
            <person name="Ward C.M."/>
            <person name="Onetto C.A."/>
            <person name="Borneman A.R."/>
        </authorList>
    </citation>
    <scope>NUCLEOTIDE SEQUENCE [LARGE SCALE GENOMIC DNA]</scope>
    <source>
        <strain evidence="14">AWRI1</strain>
        <tissue evidence="14">Single Adult Female</tissue>
    </source>
</reference>
<dbReference type="GO" id="GO:0004817">
    <property type="term" value="F:cysteine-tRNA ligase activity"/>
    <property type="evidence" value="ECO:0007669"/>
    <property type="project" value="UniProtKB-EC"/>
</dbReference>
<feature type="region of interest" description="Disordered" evidence="12">
    <location>
        <begin position="658"/>
        <end position="696"/>
    </location>
</feature>
<evidence type="ECO:0000256" key="9">
    <source>
        <dbReference type="ARBA" id="ARBA00023146"/>
    </source>
</evidence>
<dbReference type="SUPFAM" id="SSF47323">
    <property type="entry name" value="Anticodon-binding domain of a subclass of class I aminoacyl-tRNA synthetases"/>
    <property type="match status" value="1"/>
</dbReference>
<dbReference type="PANTHER" id="PTHR10890">
    <property type="entry name" value="CYSTEINYL-TRNA SYNTHETASE"/>
    <property type="match status" value="1"/>
</dbReference>
<evidence type="ECO:0000256" key="1">
    <source>
        <dbReference type="ARBA" id="ARBA00001947"/>
    </source>
</evidence>
<dbReference type="Gene3D" id="3.40.50.620">
    <property type="entry name" value="HUPs"/>
    <property type="match status" value="1"/>
</dbReference>
<comment type="caution">
    <text evidence="14">The sequence shown here is derived from an EMBL/GenBank/DDBJ whole genome shotgun (WGS) entry which is preliminary data.</text>
</comment>
<dbReference type="EC" id="6.1.1.16" evidence="2"/>
<keyword evidence="6" id="KW-0862">Zinc</keyword>
<keyword evidence="5" id="KW-0547">Nucleotide-binding</keyword>
<evidence type="ECO:0000256" key="12">
    <source>
        <dbReference type="SAM" id="MobiDB-lite"/>
    </source>
</evidence>
<evidence type="ECO:0000256" key="7">
    <source>
        <dbReference type="ARBA" id="ARBA00022840"/>
    </source>
</evidence>
<dbReference type="NCBIfam" id="TIGR00435">
    <property type="entry name" value="cysS"/>
    <property type="match status" value="1"/>
</dbReference>
<name>A0AAN9TH90_9HEMI</name>
<evidence type="ECO:0000256" key="4">
    <source>
        <dbReference type="ARBA" id="ARBA00022723"/>
    </source>
</evidence>
<keyword evidence="7" id="KW-0067">ATP-binding</keyword>
<keyword evidence="9" id="KW-0030">Aminoacyl-tRNA synthetase</keyword>
<dbReference type="InterPro" id="IPR015803">
    <property type="entry name" value="Cys-tRNA-ligase"/>
</dbReference>
<sequence>MSKRTQPVRSTLPSCAPVLYLFNSLTRRKEEFKPRESKLIRWYSCGPTVYDAAHMGHARSYISFDILRRILSEYFGYDVKYVMNITDIDDKIIKRARQNYLFQKYLEEEHSNDEILSNVRVIAEKLAETIEGTQDNDKKGMFMKLHADVLNVLSVLEKETKPSEKKTDIKKLLSEVKDSYSEFLDSKYGSNINDNSIFTALPRHWENEFHEDMHSLNILDPSVLTRVSEYVPEIIEYIQKIIVNGLAYESNGSVYFDVGAFDAKPNHFYAKLVPEAYGDTKSLQEGEGDLFTDVTEKKSVNDFALWKASKSGEPWWDSPWGKGRPGWHIECSVMASAILGETLDIHTGGVDLKFPHHDNELAQAEAYYDNDCWVRYFLHSGHLTIAGCKMSKSLKNFITIKDALKKYTARQLRFAFLLHKWNDTLDYSENTMEMAITYEKLLNEYFLNTKDLVKKLNTQEKSVSLSKWTDAELKLDQHFCNMQKNVHIALCDNIDTRTALDAIRECISFCNVYVKDRGIDSLNLILLRDVASYIIELMQIFGVIPRTKPTGFPISSDNTAANLEDILSPYLTVFAEFRHAVRQEARECKAFNILKECDKVRDDTLPNLGVRLEDQEGRCATIKLVDKDTLLREREEKLRIERKKAEEKEKRLAQLAEKEAQRKIPPTEMFKKETDKYSKFDDKGLPTHDTEGKELSKGLVKKLQKLQLQQEKKYTEYLNSVK</sequence>
<gene>
    <name evidence="14" type="ORF">V9T40_001812</name>
</gene>
<dbReference type="GO" id="GO:0005524">
    <property type="term" value="F:ATP binding"/>
    <property type="evidence" value="ECO:0007669"/>
    <property type="project" value="UniProtKB-KW"/>
</dbReference>